<evidence type="ECO:0008006" key="4">
    <source>
        <dbReference type="Google" id="ProtNLM"/>
    </source>
</evidence>
<comment type="caution">
    <text evidence="2">The sequence shown here is derived from an EMBL/GenBank/DDBJ whole genome shotgun (WGS) entry which is preliminary data.</text>
</comment>
<feature type="region of interest" description="Disordered" evidence="1">
    <location>
        <begin position="217"/>
        <end position="387"/>
    </location>
</feature>
<dbReference type="EMBL" id="JANPWZ010000294">
    <property type="protein sequence ID" value="KAJ3577886.1"/>
    <property type="molecule type" value="Genomic_DNA"/>
</dbReference>
<feature type="compositionally biased region" description="Low complexity" evidence="1">
    <location>
        <begin position="15"/>
        <end position="34"/>
    </location>
</feature>
<organism evidence="2 3">
    <name type="scientific">Xylaria arbuscula</name>
    <dbReference type="NCBI Taxonomy" id="114810"/>
    <lineage>
        <taxon>Eukaryota</taxon>
        <taxon>Fungi</taxon>
        <taxon>Dikarya</taxon>
        <taxon>Ascomycota</taxon>
        <taxon>Pezizomycotina</taxon>
        <taxon>Sordariomycetes</taxon>
        <taxon>Xylariomycetidae</taxon>
        <taxon>Xylariales</taxon>
        <taxon>Xylariaceae</taxon>
        <taxon>Xylaria</taxon>
    </lineage>
</organism>
<dbReference type="GO" id="GO:0005675">
    <property type="term" value="C:transcription factor TFIIH holo complex"/>
    <property type="evidence" value="ECO:0007669"/>
    <property type="project" value="TreeGrafter"/>
</dbReference>
<feature type="compositionally biased region" description="Acidic residues" evidence="1">
    <location>
        <begin position="338"/>
        <end position="350"/>
    </location>
</feature>
<evidence type="ECO:0000256" key="1">
    <source>
        <dbReference type="SAM" id="MobiDB-lite"/>
    </source>
</evidence>
<dbReference type="AlphaFoldDB" id="A0A9W8TQV8"/>
<reference evidence="2" key="1">
    <citation type="submission" date="2022-07" db="EMBL/GenBank/DDBJ databases">
        <title>Genome Sequence of Xylaria arbuscula.</title>
        <authorList>
            <person name="Buettner E."/>
        </authorList>
    </citation>
    <scope>NUCLEOTIDE SEQUENCE</scope>
    <source>
        <strain evidence="2">VT107</strain>
    </source>
</reference>
<dbReference type="VEuPathDB" id="FungiDB:F4678DRAFT_390696"/>
<dbReference type="InterPro" id="IPR031349">
    <property type="entry name" value="Tfb6"/>
</dbReference>
<evidence type="ECO:0000313" key="2">
    <source>
        <dbReference type="EMBL" id="KAJ3577886.1"/>
    </source>
</evidence>
<feature type="compositionally biased region" description="Low complexity" evidence="1">
    <location>
        <begin position="351"/>
        <end position="361"/>
    </location>
</feature>
<protein>
    <recommendedName>
        <fullName evidence="4">Meiotic recombination protein DMC1</fullName>
    </recommendedName>
</protein>
<proteinExistence type="predicted"/>
<dbReference type="PANTHER" id="PTHR37781:SF1">
    <property type="entry name" value="ADR380WP"/>
    <property type="match status" value="1"/>
</dbReference>
<feature type="region of interest" description="Disordered" evidence="1">
    <location>
        <begin position="1"/>
        <end position="34"/>
    </location>
</feature>
<dbReference type="Pfam" id="PF17110">
    <property type="entry name" value="TFB6"/>
    <property type="match status" value="1"/>
</dbReference>
<feature type="compositionally biased region" description="Basic and acidic residues" evidence="1">
    <location>
        <begin position="234"/>
        <end position="254"/>
    </location>
</feature>
<keyword evidence="3" id="KW-1185">Reference proteome</keyword>
<dbReference type="PANTHER" id="PTHR37781">
    <property type="entry name" value="TFIIH COMPLEX SUBUNIT"/>
    <property type="match status" value="1"/>
</dbReference>
<feature type="compositionally biased region" description="Basic and acidic residues" evidence="1">
    <location>
        <begin position="282"/>
        <end position="294"/>
    </location>
</feature>
<sequence>MTDSPRVSRPGPGGFLLSQPSLPSPTSSTASSRVAALLPHPRSKPLVPGSKKEDYARDYVARRLLHISRRYVKKFGIPDPADEVTGYEGMKDVCRDLEEVVDVLWFSGTPSLQVPYLLNVALALNTYLPSFPPAPRPTFALLRKIDHCFASLLVGYDIKSKEPLPGFTSAVDDGTRMRFSRTDMVRCKSLADETRMLVAVVMSGEVDVVDYNEDDEVVQRPARAPTEAPCPPIDARDSFPDVDSVKDEEMHGIDDFDLSSEDEESPGPTKRKAAEISQDDAITDHADKIKQIKIEDDDEHEGGPSISFKKITPADHSDSPAAKGSQSDRKGQFHWALDDDDDNDDSDNENEANIAASSSEIRNPSTKGALIPSPLQPSDANSTRDGFYDINLDERADEPEEYDEEDEELEMNVGKVYEKTLVQLGQTLGESLVDD</sequence>
<feature type="compositionally biased region" description="Acidic residues" evidence="1">
    <location>
        <begin position="255"/>
        <end position="265"/>
    </location>
</feature>
<dbReference type="Proteomes" id="UP001148614">
    <property type="component" value="Unassembled WGS sequence"/>
</dbReference>
<gene>
    <name evidence="2" type="ORF">NPX13_g2682</name>
</gene>
<accession>A0A9W8TQV8</accession>
<evidence type="ECO:0000313" key="3">
    <source>
        <dbReference type="Proteomes" id="UP001148614"/>
    </source>
</evidence>
<name>A0A9W8TQV8_9PEZI</name>